<sequence length="73" mass="8451">MTDGYSRICQICRQSFAMQVDLFIHYRSAHSILWRKMKNERVQCLFKGVADRTKKPCLRQFANARGELGGKGV</sequence>
<dbReference type="GO" id="GO:0008270">
    <property type="term" value="F:zinc ion binding"/>
    <property type="evidence" value="ECO:0007669"/>
    <property type="project" value="UniProtKB-KW"/>
</dbReference>
<keyword evidence="1" id="KW-0479">Metal-binding</keyword>
<dbReference type="PROSITE" id="PS50157">
    <property type="entry name" value="ZINC_FINGER_C2H2_2"/>
    <property type="match status" value="1"/>
</dbReference>
<accession>A0A9W8Q7N4</accession>
<reference evidence="3" key="1">
    <citation type="journal article" date="2023" name="Access Microbiol">
        <title>De-novo genome assembly for Akanthomyces muscarius, a biocontrol agent of insect agricultural pests.</title>
        <authorList>
            <person name="Erdos Z."/>
            <person name="Studholme D.J."/>
            <person name="Raymond B."/>
            <person name="Sharma M."/>
        </authorList>
    </citation>
    <scope>NUCLEOTIDE SEQUENCE</scope>
    <source>
        <strain evidence="3">Ve6</strain>
    </source>
</reference>
<dbReference type="PROSITE" id="PS00028">
    <property type="entry name" value="ZINC_FINGER_C2H2_1"/>
    <property type="match status" value="1"/>
</dbReference>
<organism evidence="3 4">
    <name type="scientific">Akanthomyces muscarius</name>
    <name type="common">Entomopathogenic fungus</name>
    <name type="synonym">Lecanicillium muscarium</name>
    <dbReference type="NCBI Taxonomy" id="2231603"/>
    <lineage>
        <taxon>Eukaryota</taxon>
        <taxon>Fungi</taxon>
        <taxon>Dikarya</taxon>
        <taxon>Ascomycota</taxon>
        <taxon>Pezizomycotina</taxon>
        <taxon>Sordariomycetes</taxon>
        <taxon>Hypocreomycetidae</taxon>
        <taxon>Hypocreales</taxon>
        <taxon>Cordycipitaceae</taxon>
        <taxon>Akanthomyces</taxon>
    </lineage>
</organism>
<evidence type="ECO:0000256" key="1">
    <source>
        <dbReference type="PROSITE-ProRule" id="PRU00042"/>
    </source>
</evidence>
<feature type="domain" description="C2H2-type" evidence="2">
    <location>
        <begin position="7"/>
        <end position="31"/>
    </location>
</feature>
<comment type="caution">
    <text evidence="3">The sequence shown here is derived from an EMBL/GenBank/DDBJ whole genome shotgun (WGS) entry which is preliminary data.</text>
</comment>
<keyword evidence="1" id="KW-0863">Zinc-finger</keyword>
<dbReference type="Proteomes" id="UP001144673">
    <property type="component" value="Chromosome 3"/>
</dbReference>
<protein>
    <recommendedName>
        <fullName evidence="2">C2H2-type domain-containing protein</fullName>
    </recommendedName>
</protein>
<dbReference type="AlphaFoldDB" id="A0A9W8Q7N4"/>
<evidence type="ECO:0000259" key="2">
    <source>
        <dbReference type="PROSITE" id="PS50157"/>
    </source>
</evidence>
<dbReference type="KEGG" id="amus:LMH87_001481"/>
<evidence type="ECO:0000313" key="3">
    <source>
        <dbReference type="EMBL" id="KAJ4146926.1"/>
    </source>
</evidence>
<name>A0A9W8Q7N4_AKAMU</name>
<dbReference type="EMBL" id="JAJHUN010000010">
    <property type="protein sequence ID" value="KAJ4146926.1"/>
    <property type="molecule type" value="Genomic_DNA"/>
</dbReference>
<gene>
    <name evidence="3" type="ORF">LMH87_001481</name>
</gene>
<dbReference type="GeneID" id="80888640"/>
<dbReference type="RefSeq" id="XP_056049867.1">
    <property type="nucleotide sequence ID" value="XM_056192763.1"/>
</dbReference>
<keyword evidence="1" id="KW-0862">Zinc</keyword>
<proteinExistence type="predicted"/>
<keyword evidence="4" id="KW-1185">Reference proteome</keyword>
<dbReference type="InterPro" id="IPR013087">
    <property type="entry name" value="Znf_C2H2_type"/>
</dbReference>
<evidence type="ECO:0000313" key="4">
    <source>
        <dbReference type="Proteomes" id="UP001144673"/>
    </source>
</evidence>